<dbReference type="InterPro" id="IPR011051">
    <property type="entry name" value="RmlC_Cupin_sf"/>
</dbReference>
<dbReference type="Pfam" id="PF05899">
    <property type="entry name" value="Cupin_3"/>
    <property type="match status" value="1"/>
</dbReference>
<dbReference type="Gene3D" id="2.60.120.10">
    <property type="entry name" value="Jelly Rolls"/>
    <property type="match status" value="1"/>
</dbReference>
<dbReference type="RefSeq" id="WP_072339870.1">
    <property type="nucleotide sequence ID" value="NZ_FPKU01000001.1"/>
</dbReference>
<evidence type="ECO:0000313" key="3">
    <source>
        <dbReference type="EMBL" id="SFZ82665.1"/>
    </source>
</evidence>
<dbReference type="OrthoDB" id="9799053at2"/>
<feature type="region of interest" description="Disordered" evidence="1">
    <location>
        <begin position="1"/>
        <end position="33"/>
    </location>
</feature>
<dbReference type="PANTHER" id="PTHR40943">
    <property type="entry name" value="CYTOPLASMIC PROTEIN-RELATED"/>
    <property type="match status" value="1"/>
</dbReference>
<dbReference type="Proteomes" id="UP000183447">
    <property type="component" value="Unassembled WGS sequence"/>
</dbReference>
<dbReference type="SUPFAM" id="SSF51182">
    <property type="entry name" value="RmlC-like cupins"/>
    <property type="match status" value="1"/>
</dbReference>
<evidence type="ECO:0000313" key="4">
    <source>
        <dbReference type="Proteomes" id="UP000183447"/>
    </source>
</evidence>
<dbReference type="EMBL" id="FPKU01000001">
    <property type="protein sequence ID" value="SFZ82665.1"/>
    <property type="molecule type" value="Genomic_DNA"/>
</dbReference>
<protein>
    <recommendedName>
        <fullName evidence="2">(S)-ureidoglycine aminohydrolase cupin domain-containing protein</fullName>
    </recommendedName>
</protein>
<evidence type="ECO:0000256" key="1">
    <source>
        <dbReference type="SAM" id="MobiDB-lite"/>
    </source>
</evidence>
<reference evidence="3 4" key="1">
    <citation type="submission" date="2016-11" db="EMBL/GenBank/DDBJ databases">
        <authorList>
            <person name="Jaros S."/>
            <person name="Januszkiewicz K."/>
            <person name="Wedrychowicz H."/>
        </authorList>
    </citation>
    <scope>NUCLEOTIDE SEQUENCE [LARGE SCALE GENOMIC DNA]</scope>
    <source>
        <strain evidence="3 4">ATCC 23634</strain>
    </source>
</reference>
<dbReference type="STRING" id="665118.SAMN02983003_1207"/>
<feature type="domain" description="(S)-ureidoglycine aminohydrolase cupin" evidence="2">
    <location>
        <begin position="41"/>
        <end position="113"/>
    </location>
</feature>
<dbReference type="PANTHER" id="PTHR40943:SF2">
    <property type="entry name" value="(S)-UREIDOGLYCINE AMINOHYDROLASE CUPIN DOMAIN-CONTAINING PROTEIN"/>
    <property type="match status" value="1"/>
</dbReference>
<name>A0A1K2HVG1_9HYPH</name>
<accession>A0A1K2HVG1</accession>
<dbReference type="AlphaFoldDB" id="A0A1K2HVG1"/>
<keyword evidence="4" id="KW-1185">Reference proteome</keyword>
<dbReference type="InterPro" id="IPR014710">
    <property type="entry name" value="RmlC-like_jellyroll"/>
</dbReference>
<dbReference type="CDD" id="cd02227">
    <property type="entry name" value="cupin_TM1112-like"/>
    <property type="match status" value="1"/>
</dbReference>
<organism evidence="3 4">
    <name type="scientific">Devosia enhydra</name>
    <dbReference type="NCBI Taxonomy" id="665118"/>
    <lineage>
        <taxon>Bacteria</taxon>
        <taxon>Pseudomonadati</taxon>
        <taxon>Pseudomonadota</taxon>
        <taxon>Alphaproteobacteria</taxon>
        <taxon>Hyphomicrobiales</taxon>
        <taxon>Devosiaceae</taxon>
        <taxon>Devosia</taxon>
    </lineage>
</organism>
<sequence length="117" mass="12888">MSHITQIDPAALGAPNLKRPPADRIISGNPDQKSWPVDTARNGSVLTGMWECEPGAWHVNKGGSCEWCYLVEGVVELTDSDGTIKTFKAGDAFLLKDGWVGIWKTVERVKKFYVVVQ</sequence>
<gene>
    <name evidence="3" type="ORF">SAMN02983003_1207</name>
</gene>
<dbReference type="InterPro" id="IPR008579">
    <property type="entry name" value="UGlyAH_Cupin_dom"/>
</dbReference>
<evidence type="ECO:0000259" key="2">
    <source>
        <dbReference type="Pfam" id="PF05899"/>
    </source>
</evidence>
<proteinExistence type="predicted"/>